<comment type="pathway">
    <text evidence="1 5">Cofactor biosynthesis; molybdopterin biosynthesis.</text>
</comment>
<dbReference type="Pfam" id="PF00994">
    <property type="entry name" value="MoCF_biosynth"/>
    <property type="match status" value="2"/>
</dbReference>
<comment type="cofactor">
    <cofactor evidence="5">
        <name>Mg(2+)</name>
        <dbReference type="ChEBI" id="CHEBI:18420"/>
    </cofactor>
</comment>
<evidence type="ECO:0000256" key="6">
    <source>
        <dbReference type="SAM" id="MobiDB-lite"/>
    </source>
</evidence>
<keyword evidence="5" id="KW-0500">Molybdenum</keyword>
<dbReference type="Gene3D" id="2.40.340.10">
    <property type="entry name" value="MoeA, C-terminal, domain IV"/>
    <property type="match status" value="1"/>
</dbReference>
<sequence>MFSKVQTFQLSQQTEKKSAKNSTDIEVTKMAFKVGILVVSDTCSKDPSQDQTGPALISYFDNLSKESKRQDHNYEVSKTAIVADVASEIQRVLINWSSDSEDIRLILTCGGTGFTKHDITPEAVSELITRPAPGIVHAMLTESLRKTPYAIMARPVAGVIGKTLVITLPGSPRGAKENFGAVSSTLCHALAQLEHTGGRELHMKMNRTLHDTEPGSSESKLGEKCNSDKRCGSDQDQDHNNNHNHKHEHNHEHNHDHDNEHNHDHSHSHNHNHHGLVKHTLINQTESGVPSVVKRPRKSPYPMLEIEDALQIVLENTLKPEVTTISIEDPELIGSILSKPIFSPMDVPNFPASIVDGYAVVSTDGPGVYPLDFASCASAHSEKRSVESGLIARVTTGAPVPAGADAVVMVEETEVVSTQEGGKEEDRVLIKAQNVKPGDNIRKPGSDLSKGAEIFAAGHQITNGGEIGLLASVGIREVSVYQKPRIGVLSTGDELRNYSDTVLDTSLSYGEVFDSNRPSLISLLRQFGFKPIDLDIVRDNEGQLEETLDAAINGKLGLDYLITSGGVSMGEKDYIKPVIQQKLNGKIHFGRIRMKPGKPTTFATVKRNSEDGSNANGHLNFFALPGNPASACVAMLLLVIPSLRKFQGLSEKSLQLTHISVRLAEPMKLDATRVEYPRVQVFVDENGDLVAKSTGMQRSSRIGSFKNANALLRLPSEAELHKPVLEQGERATVLVFGHIGPL</sequence>
<comment type="similarity">
    <text evidence="5">Belongs to the MoeA family.</text>
</comment>
<dbReference type="PROSITE" id="PS01079">
    <property type="entry name" value="MOCF_BIOSYNTHESIS_2"/>
    <property type="match status" value="1"/>
</dbReference>
<keyword evidence="5" id="KW-0808">Transferase</keyword>
<dbReference type="InterPro" id="IPR005111">
    <property type="entry name" value="MoeA_C_domain_IV"/>
</dbReference>
<dbReference type="UniPathway" id="UPA00344"/>
<dbReference type="Pfam" id="PF03454">
    <property type="entry name" value="MoeA_C"/>
    <property type="match status" value="1"/>
</dbReference>
<comment type="similarity">
    <text evidence="3">In the C-terminal section; belongs to the MoeA family.</text>
</comment>
<dbReference type="PANTHER" id="PTHR10192">
    <property type="entry name" value="MOLYBDOPTERIN BIOSYNTHESIS PROTEIN"/>
    <property type="match status" value="1"/>
</dbReference>
<dbReference type="GO" id="GO:0061598">
    <property type="term" value="F:molybdopterin adenylyltransferase activity"/>
    <property type="evidence" value="ECO:0007669"/>
    <property type="project" value="UniProtKB-UniRule"/>
</dbReference>
<proteinExistence type="inferred from homology"/>
<dbReference type="InterPro" id="IPR001453">
    <property type="entry name" value="MoaB/Mog_dom"/>
</dbReference>
<feature type="region of interest" description="Disordered" evidence="6">
    <location>
        <begin position="209"/>
        <end position="273"/>
    </location>
</feature>
<keyword evidence="5" id="KW-0460">Magnesium</keyword>
<gene>
    <name evidence="8" type="ORF">HII12_001427</name>
</gene>
<dbReference type="InterPro" id="IPR036135">
    <property type="entry name" value="MoeA_linker/N_sf"/>
</dbReference>
<dbReference type="CDD" id="cd00887">
    <property type="entry name" value="MoeA"/>
    <property type="match status" value="1"/>
</dbReference>
<dbReference type="EMBL" id="JABCYN010000015">
    <property type="protein sequence ID" value="KAF6014102.1"/>
    <property type="molecule type" value="Genomic_DNA"/>
</dbReference>
<feature type="domain" description="MoaB/Mog" evidence="7">
    <location>
        <begin position="487"/>
        <end position="645"/>
    </location>
</feature>
<keyword evidence="4 5" id="KW-0501">Molybdenum cofactor biosynthesis</keyword>
<feature type="compositionally biased region" description="Basic and acidic residues" evidence="6">
    <location>
        <begin position="220"/>
        <end position="241"/>
    </location>
</feature>
<accession>A0A8H6BM49</accession>
<evidence type="ECO:0000256" key="5">
    <source>
        <dbReference type="RuleBase" id="RU365090"/>
    </source>
</evidence>
<dbReference type="GO" id="GO:0046872">
    <property type="term" value="F:metal ion binding"/>
    <property type="evidence" value="ECO:0007669"/>
    <property type="project" value="UniProtKB-UniRule"/>
</dbReference>
<protein>
    <recommendedName>
        <fullName evidence="7">MoaB/Mog domain-containing protein</fullName>
    </recommendedName>
</protein>
<dbReference type="FunFam" id="3.40.980.10:FF:000001">
    <property type="entry name" value="Molybdopterin molybdenumtransferase"/>
    <property type="match status" value="1"/>
</dbReference>
<organism evidence="8 9">
    <name type="scientific">Dekkera bruxellensis</name>
    <name type="common">Brettanomyces custersii</name>
    <dbReference type="NCBI Taxonomy" id="5007"/>
    <lineage>
        <taxon>Eukaryota</taxon>
        <taxon>Fungi</taxon>
        <taxon>Dikarya</taxon>
        <taxon>Ascomycota</taxon>
        <taxon>Saccharomycotina</taxon>
        <taxon>Pichiomycetes</taxon>
        <taxon>Pichiales</taxon>
        <taxon>Pichiaceae</taxon>
        <taxon>Brettanomyces</taxon>
    </lineage>
</organism>
<evidence type="ECO:0000313" key="8">
    <source>
        <dbReference type="EMBL" id="KAF6014102.1"/>
    </source>
</evidence>
<evidence type="ECO:0000256" key="4">
    <source>
        <dbReference type="ARBA" id="ARBA00023150"/>
    </source>
</evidence>
<keyword evidence="5" id="KW-0479">Metal-binding</keyword>
<dbReference type="GO" id="GO:0005524">
    <property type="term" value="F:ATP binding"/>
    <property type="evidence" value="ECO:0007669"/>
    <property type="project" value="UniProtKB-UniRule"/>
</dbReference>
<dbReference type="SUPFAM" id="SSF63882">
    <property type="entry name" value="MoeA N-terminal region -like"/>
    <property type="match status" value="1"/>
</dbReference>
<dbReference type="AlphaFoldDB" id="A0A8H6BM49"/>
<dbReference type="NCBIfam" id="TIGR00177">
    <property type="entry name" value="molyb_syn"/>
    <property type="match status" value="1"/>
</dbReference>
<comment type="catalytic activity">
    <reaction evidence="5">
        <text>adenylyl-molybdopterin + molybdate = Mo-molybdopterin + AMP + H(+)</text>
        <dbReference type="Rhea" id="RHEA:35047"/>
        <dbReference type="ChEBI" id="CHEBI:15378"/>
        <dbReference type="ChEBI" id="CHEBI:36264"/>
        <dbReference type="ChEBI" id="CHEBI:62727"/>
        <dbReference type="ChEBI" id="CHEBI:71302"/>
        <dbReference type="ChEBI" id="CHEBI:456215"/>
    </reaction>
</comment>
<name>A0A8H6BM49_DEKBR</name>
<dbReference type="SUPFAM" id="SSF63867">
    <property type="entry name" value="MoeA C-terminal domain-like"/>
    <property type="match status" value="1"/>
</dbReference>
<evidence type="ECO:0000256" key="3">
    <source>
        <dbReference type="ARBA" id="ARBA00008339"/>
    </source>
</evidence>
<dbReference type="GO" id="GO:0005829">
    <property type="term" value="C:cytosol"/>
    <property type="evidence" value="ECO:0007669"/>
    <property type="project" value="TreeGrafter"/>
</dbReference>
<dbReference type="Pfam" id="PF03453">
    <property type="entry name" value="MoeA_N"/>
    <property type="match status" value="1"/>
</dbReference>
<dbReference type="SUPFAM" id="SSF53218">
    <property type="entry name" value="Molybdenum cofactor biosynthesis proteins"/>
    <property type="match status" value="2"/>
</dbReference>
<comment type="similarity">
    <text evidence="2">In the N-terminal section; belongs to the MoaB/Mog family.</text>
</comment>
<dbReference type="InterPro" id="IPR036425">
    <property type="entry name" value="MoaB/Mog-like_dom_sf"/>
</dbReference>
<evidence type="ECO:0000259" key="7">
    <source>
        <dbReference type="SMART" id="SM00852"/>
    </source>
</evidence>
<comment type="catalytic activity">
    <reaction evidence="5">
        <text>molybdopterin + ATP + H(+) = adenylyl-molybdopterin + diphosphate</text>
        <dbReference type="Rhea" id="RHEA:31331"/>
        <dbReference type="ChEBI" id="CHEBI:15378"/>
        <dbReference type="ChEBI" id="CHEBI:30616"/>
        <dbReference type="ChEBI" id="CHEBI:33019"/>
        <dbReference type="ChEBI" id="CHEBI:58698"/>
        <dbReference type="ChEBI" id="CHEBI:62727"/>
    </reaction>
</comment>
<dbReference type="FunFam" id="2.170.190.11:FF:000001">
    <property type="entry name" value="Molybdopterin molybdenumtransferase"/>
    <property type="match status" value="1"/>
</dbReference>
<dbReference type="PANTHER" id="PTHR10192:SF5">
    <property type="entry name" value="GEPHYRIN"/>
    <property type="match status" value="1"/>
</dbReference>
<dbReference type="InterPro" id="IPR005110">
    <property type="entry name" value="MoeA_linker/N"/>
</dbReference>
<evidence type="ECO:0000256" key="1">
    <source>
        <dbReference type="ARBA" id="ARBA00005046"/>
    </source>
</evidence>
<dbReference type="CDD" id="cd00886">
    <property type="entry name" value="MogA_MoaB"/>
    <property type="match status" value="1"/>
</dbReference>
<evidence type="ECO:0000256" key="2">
    <source>
        <dbReference type="ARBA" id="ARBA00007589"/>
    </source>
</evidence>
<reference evidence="8 9" key="1">
    <citation type="journal article" date="2020" name="Appl. Microbiol. Biotechnol.">
        <title>Targeted gene deletion in Brettanomyces bruxellensis with an expression-free CRISPR-Cas9 system.</title>
        <authorList>
            <person name="Varela C."/>
            <person name="Bartel C."/>
            <person name="Onetto C."/>
            <person name="Borneman A."/>
        </authorList>
    </citation>
    <scope>NUCLEOTIDE SEQUENCE [LARGE SCALE GENOMIC DNA]</scope>
    <source>
        <strain evidence="8 9">AWRI1613</strain>
    </source>
</reference>
<dbReference type="InterPro" id="IPR036688">
    <property type="entry name" value="MoeA_C_domain_IV_sf"/>
</dbReference>
<dbReference type="InterPro" id="IPR038987">
    <property type="entry name" value="MoeA-like"/>
</dbReference>
<comment type="function">
    <text evidence="5">Catalyzes two steps in the biosynthesis of the molybdenum cofactor. In the first step, molybdopterin is adenylated. Subsequently, molybdate is inserted into adenylated molybdopterin and AMP is released.</text>
</comment>
<dbReference type="Gene3D" id="2.170.190.11">
    <property type="entry name" value="Molybdopterin biosynthesis moea protein, domain 3"/>
    <property type="match status" value="1"/>
</dbReference>
<dbReference type="GO" id="GO:0061599">
    <property type="term" value="F:molybdopterin molybdotransferase activity"/>
    <property type="evidence" value="ECO:0007669"/>
    <property type="project" value="UniProtKB-UniRule"/>
</dbReference>
<dbReference type="InterPro" id="IPR008284">
    <property type="entry name" value="MoCF_biosynth_CS"/>
</dbReference>
<dbReference type="SMART" id="SM00852">
    <property type="entry name" value="MoCF_biosynth"/>
    <property type="match status" value="2"/>
</dbReference>
<dbReference type="GO" id="GO:0006777">
    <property type="term" value="P:Mo-molybdopterin cofactor biosynthetic process"/>
    <property type="evidence" value="ECO:0007669"/>
    <property type="project" value="UniProtKB-UniRule"/>
</dbReference>
<feature type="compositionally biased region" description="Basic and acidic residues" evidence="6">
    <location>
        <begin position="249"/>
        <end position="267"/>
    </location>
</feature>
<dbReference type="Gene3D" id="3.40.980.10">
    <property type="entry name" value="MoaB/Mog-like domain"/>
    <property type="match status" value="2"/>
</dbReference>
<comment type="caution">
    <text evidence="8">The sequence shown here is derived from an EMBL/GenBank/DDBJ whole genome shotgun (WGS) entry which is preliminary data.</text>
</comment>
<feature type="domain" description="MoaB/Mog" evidence="7">
    <location>
        <begin position="35"/>
        <end position="189"/>
    </location>
</feature>
<dbReference type="Gene3D" id="3.90.105.10">
    <property type="entry name" value="Molybdopterin biosynthesis moea protein, domain 2"/>
    <property type="match status" value="1"/>
</dbReference>
<evidence type="ECO:0000313" key="9">
    <source>
        <dbReference type="Proteomes" id="UP000568158"/>
    </source>
</evidence>
<dbReference type="Proteomes" id="UP000568158">
    <property type="component" value="Unassembled WGS sequence"/>
</dbReference>